<evidence type="ECO:0000313" key="3">
    <source>
        <dbReference type="Proteomes" id="UP000632222"/>
    </source>
</evidence>
<dbReference type="Pfam" id="PF13521">
    <property type="entry name" value="AAA_28"/>
    <property type="match status" value="1"/>
</dbReference>
<evidence type="ECO:0000259" key="1">
    <source>
        <dbReference type="Pfam" id="PF13521"/>
    </source>
</evidence>
<dbReference type="Gene3D" id="3.40.50.620">
    <property type="entry name" value="HUPs"/>
    <property type="match status" value="1"/>
</dbReference>
<dbReference type="SUPFAM" id="SSF52540">
    <property type="entry name" value="P-loop containing nucleoside triphosphate hydrolases"/>
    <property type="match status" value="1"/>
</dbReference>
<dbReference type="PANTHER" id="PTHR37512:SF1">
    <property type="entry name" value="NADR_TTD14 AAA DOMAIN-CONTAINING PROTEIN"/>
    <property type="match status" value="1"/>
</dbReference>
<feature type="domain" description="NadR/Ttd14 AAA" evidence="1">
    <location>
        <begin position="182"/>
        <end position="335"/>
    </location>
</feature>
<dbReference type="InterPro" id="IPR052735">
    <property type="entry name" value="NAD_biosynth-regulator"/>
</dbReference>
<keyword evidence="3" id="KW-1185">Reference proteome</keyword>
<dbReference type="RefSeq" id="WP_189003317.1">
    <property type="nucleotide sequence ID" value="NZ_BMOD01000010.1"/>
</dbReference>
<evidence type="ECO:0000313" key="2">
    <source>
        <dbReference type="EMBL" id="GGJ40276.1"/>
    </source>
</evidence>
<dbReference type="SUPFAM" id="SSF52374">
    <property type="entry name" value="Nucleotidylyl transferase"/>
    <property type="match status" value="1"/>
</dbReference>
<organism evidence="2 3">
    <name type="scientific">Deinococcus roseus</name>
    <dbReference type="NCBI Taxonomy" id="392414"/>
    <lineage>
        <taxon>Bacteria</taxon>
        <taxon>Thermotogati</taxon>
        <taxon>Deinococcota</taxon>
        <taxon>Deinococci</taxon>
        <taxon>Deinococcales</taxon>
        <taxon>Deinococcaceae</taxon>
        <taxon>Deinococcus</taxon>
    </lineage>
</organism>
<dbReference type="EMBL" id="BMOD01000010">
    <property type="protein sequence ID" value="GGJ40276.1"/>
    <property type="molecule type" value="Genomic_DNA"/>
</dbReference>
<dbReference type="Proteomes" id="UP000632222">
    <property type="component" value="Unassembled WGS sequence"/>
</dbReference>
<gene>
    <name evidence="2" type="primary">nadR</name>
    <name evidence="2" type="ORF">GCM10008938_27930</name>
</gene>
<proteinExistence type="predicted"/>
<name>A0ABQ2D102_9DEIO</name>
<reference evidence="3" key="1">
    <citation type="journal article" date="2019" name="Int. J. Syst. Evol. Microbiol.">
        <title>The Global Catalogue of Microorganisms (GCM) 10K type strain sequencing project: providing services to taxonomists for standard genome sequencing and annotation.</title>
        <authorList>
            <consortium name="The Broad Institute Genomics Platform"/>
            <consortium name="The Broad Institute Genome Sequencing Center for Infectious Disease"/>
            <person name="Wu L."/>
            <person name="Ma J."/>
        </authorList>
    </citation>
    <scope>NUCLEOTIDE SEQUENCE [LARGE SCALE GENOMIC DNA]</scope>
    <source>
        <strain evidence="3">JCM 14370</strain>
    </source>
</reference>
<comment type="caution">
    <text evidence="2">The sequence shown here is derived from an EMBL/GenBank/DDBJ whole genome shotgun (WGS) entry which is preliminary data.</text>
</comment>
<dbReference type="Gene3D" id="3.40.50.300">
    <property type="entry name" value="P-loop containing nucleotide triphosphate hydrolases"/>
    <property type="match status" value="1"/>
</dbReference>
<dbReference type="InterPro" id="IPR038727">
    <property type="entry name" value="NadR/Ttd14_AAA_dom"/>
</dbReference>
<dbReference type="PANTHER" id="PTHR37512">
    <property type="entry name" value="TRIFUNCTIONAL NAD BIOSYNTHESIS/REGULATOR PROTEIN NADR"/>
    <property type="match status" value="1"/>
</dbReference>
<dbReference type="InterPro" id="IPR027417">
    <property type="entry name" value="P-loop_NTPase"/>
</dbReference>
<protein>
    <submittedName>
        <fullName evidence="2">Transcriptional regulator NadR</fullName>
    </submittedName>
</protein>
<dbReference type="InterPro" id="IPR014729">
    <property type="entry name" value="Rossmann-like_a/b/a_fold"/>
</dbReference>
<accession>A0ABQ2D102</accession>
<sequence>MKPYKNSLIVGKFAPLHKGHQLLIDTALAQSEQVYIFAYSNPEILGCEPEKCHRWLTTLYPQCKVFVITPEFLRFHFSHLGRFELPLNAEEAGVHRRFCAFLWEHLAQKPLDAVFTSEDYGEGFVEELNRYFALHQPQPEVKHVLVDLQRLQVPISGTQVRADPHAHRDFLAPEVYRDFVQRVCFLGGESTGKSTLSSRMAAELHTLVVPEYGRTLWEEQQGHLGFEDMLKIAKFHVQQEEKRAGQANRFLFSDTSPLTTWMYSHFYFGQADPELSALRHRPYDFTFLCAPDFPFVQDGTRAGEAFRWKQHHWYMELLQQLAIPYTLLTGTLEERIQKVVEVLV</sequence>